<dbReference type="SUPFAM" id="SSF48008">
    <property type="entry name" value="GntR ligand-binding domain-like"/>
    <property type="match status" value="1"/>
</dbReference>
<evidence type="ECO:0000256" key="2">
    <source>
        <dbReference type="ARBA" id="ARBA00023015"/>
    </source>
</evidence>
<evidence type="ECO:0000256" key="4">
    <source>
        <dbReference type="ARBA" id="ARBA00023163"/>
    </source>
</evidence>
<evidence type="ECO:0000256" key="5">
    <source>
        <dbReference type="ARBA" id="ARBA00037357"/>
    </source>
</evidence>
<sequence>MTYSKLKLPRIPDAVAHQLETRIIEGSLKPGDRLPAERELALELGVSRPSLREAIKQLVSRGLLLSRHGGGTFVTDRLATSFSDPWQQLLEQHPFLHDDVLEFRHLLEASAAALAAQRATDADLQRLEQAYQRVDAAYAGSDRSAQVAADVAFHLTIAESAHNAVFAHLLASILRLLHEHVQHSLREISVSAETGRQLMTQHRAIRDAIASRQPEAARLAAEAHISHVRQRLIDVATSAQRQQRSLRHLS</sequence>
<dbReference type="Pfam" id="PF00392">
    <property type="entry name" value="GntR"/>
    <property type="match status" value="1"/>
</dbReference>
<dbReference type="PROSITE" id="PS50949">
    <property type="entry name" value="HTH_GNTR"/>
    <property type="match status" value="1"/>
</dbReference>
<dbReference type="PATRIC" id="fig|1454001.3.peg.1836"/>
<comment type="caution">
    <text evidence="8">The sequence shown here is derived from an EMBL/GenBank/DDBJ whole genome shotgun (WGS) entry which is preliminary data.</text>
</comment>
<evidence type="ECO:0000256" key="1">
    <source>
        <dbReference type="ARBA" id="ARBA00022491"/>
    </source>
</evidence>
<proteinExistence type="predicted"/>
<keyword evidence="2" id="KW-0805">Transcription regulation</keyword>
<accession>A0A011MYD8</accession>
<dbReference type="PANTHER" id="PTHR43537">
    <property type="entry name" value="TRANSCRIPTIONAL REGULATOR, GNTR FAMILY"/>
    <property type="match status" value="1"/>
</dbReference>
<organism evidence="8 9">
    <name type="scientific">Candidatus Accumulibacter adjunctus</name>
    <dbReference type="NCBI Taxonomy" id="1454001"/>
    <lineage>
        <taxon>Bacteria</taxon>
        <taxon>Pseudomonadati</taxon>
        <taxon>Pseudomonadota</taxon>
        <taxon>Betaproteobacteria</taxon>
        <taxon>Candidatus Accumulibacter</taxon>
    </lineage>
</organism>
<dbReference type="InterPro" id="IPR036388">
    <property type="entry name" value="WH-like_DNA-bd_sf"/>
</dbReference>
<reference evidence="8" key="1">
    <citation type="submission" date="2014-02" db="EMBL/GenBank/DDBJ databases">
        <title>Expanding our view of genomic diversity in Candidatus Accumulibacter clades.</title>
        <authorList>
            <person name="Skennerton C.T."/>
            <person name="Barr J.J."/>
            <person name="Slater F.R."/>
            <person name="Bond P.L."/>
            <person name="Tyson G.W."/>
        </authorList>
    </citation>
    <scope>NUCLEOTIDE SEQUENCE [LARGE SCALE GENOMIC DNA]</scope>
</reference>
<dbReference type="Gene3D" id="1.10.10.10">
    <property type="entry name" value="Winged helix-like DNA-binding domain superfamily/Winged helix DNA-binding domain"/>
    <property type="match status" value="1"/>
</dbReference>
<feature type="domain" description="HTH gntR-type" evidence="7">
    <location>
        <begin position="9"/>
        <end position="77"/>
    </location>
</feature>
<keyword evidence="8" id="KW-0670">Pyruvate</keyword>
<dbReference type="Pfam" id="PF07729">
    <property type="entry name" value="FCD"/>
    <property type="match status" value="1"/>
</dbReference>
<dbReference type="Proteomes" id="UP000020218">
    <property type="component" value="Unassembled WGS sequence"/>
</dbReference>
<dbReference type="GO" id="GO:0003700">
    <property type="term" value="F:DNA-binding transcription factor activity"/>
    <property type="evidence" value="ECO:0007669"/>
    <property type="project" value="InterPro"/>
</dbReference>
<keyword evidence="1" id="KW-0678">Repressor</keyword>
<comment type="function">
    <text evidence="5">Transcriptional repressor for the pyruvate dehydrogenase complex genes aceEF and lpd.</text>
</comment>
<dbReference type="AlphaFoldDB" id="A0A011MYD8"/>
<evidence type="ECO:0000259" key="7">
    <source>
        <dbReference type="PROSITE" id="PS50949"/>
    </source>
</evidence>
<dbReference type="STRING" id="1454001.AW08_01842"/>
<dbReference type="PRINTS" id="PR00035">
    <property type="entry name" value="HTHGNTR"/>
</dbReference>
<dbReference type="SUPFAM" id="SSF46785">
    <property type="entry name" value="Winged helix' DNA-binding domain"/>
    <property type="match status" value="1"/>
</dbReference>
<dbReference type="EMBL" id="JFAX01000009">
    <property type="protein sequence ID" value="EXI67581.1"/>
    <property type="molecule type" value="Genomic_DNA"/>
</dbReference>
<evidence type="ECO:0000313" key="8">
    <source>
        <dbReference type="EMBL" id="EXI67581.1"/>
    </source>
</evidence>
<gene>
    <name evidence="8" type="primary">pdhR</name>
    <name evidence="8" type="ORF">AW08_01842</name>
</gene>
<dbReference type="GO" id="GO:0003677">
    <property type="term" value="F:DNA binding"/>
    <property type="evidence" value="ECO:0007669"/>
    <property type="project" value="UniProtKB-KW"/>
</dbReference>
<dbReference type="PANTHER" id="PTHR43537:SF34">
    <property type="entry name" value="PYRUVATE DEHYDROGENASE COMPLEX REPRESSOR"/>
    <property type="match status" value="1"/>
</dbReference>
<dbReference type="InterPro" id="IPR008920">
    <property type="entry name" value="TF_FadR/GntR_C"/>
</dbReference>
<dbReference type="SMART" id="SM00895">
    <property type="entry name" value="FCD"/>
    <property type="match status" value="1"/>
</dbReference>
<dbReference type="InterPro" id="IPR036390">
    <property type="entry name" value="WH_DNA-bd_sf"/>
</dbReference>
<keyword evidence="3" id="KW-0238">DNA-binding</keyword>
<evidence type="ECO:0000256" key="3">
    <source>
        <dbReference type="ARBA" id="ARBA00023125"/>
    </source>
</evidence>
<dbReference type="InterPro" id="IPR011711">
    <property type="entry name" value="GntR_C"/>
</dbReference>
<evidence type="ECO:0000256" key="6">
    <source>
        <dbReference type="ARBA" id="ARBA00039592"/>
    </source>
</evidence>
<protein>
    <recommendedName>
        <fullName evidence="6">Pyruvate dehydrogenase complex repressor</fullName>
    </recommendedName>
</protein>
<dbReference type="InterPro" id="IPR000524">
    <property type="entry name" value="Tscrpt_reg_HTH_GntR"/>
</dbReference>
<keyword evidence="4" id="KW-0804">Transcription</keyword>
<name>A0A011MYD8_9PROT</name>
<dbReference type="SMART" id="SM00345">
    <property type="entry name" value="HTH_GNTR"/>
    <property type="match status" value="1"/>
</dbReference>
<dbReference type="CDD" id="cd07377">
    <property type="entry name" value="WHTH_GntR"/>
    <property type="match status" value="1"/>
</dbReference>
<dbReference type="Gene3D" id="1.20.120.530">
    <property type="entry name" value="GntR ligand-binding domain-like"/>
    <property type="match status" value="1"/>
</dbReference>
<evidence type="ECO:0000313" key="9">
    <source>
        <dbReference type="Proteomes" id="UP000020218"/>
    </source>
</evidence>
<keyword evidence="9" id="KW-1185">Reference proteome</keyword>